<accession>A0A368XJH3</accession>
<dbReference type="Pfam" id="PF03713">
    <property type="entry name" value="DUF305"/>
    <property type="match status" value="1"/>
</dbReference>
<dbReference type="PANTHER" id="PTHR36933:SF1">
    <property type="entry name" value="SLL0788 PROTEIN"/>
    <property type="match status" value="1"/>
</dbReference>
<proteinExistence type="predicted"/>
<dbReference type="PANTHER" id="PTHR36933">
    <property type="entry name" value="SLL0788 PROTEIN"/>
    <property type="match status" value="1"/>
</dbReference>
<feature type="chain" id="PRO_5016802532" evidence="2">
    <location>
        <begin position="27"/>
        <end position="140"/>
    </location>
</feature>
<dbReference type="InterPro" id="IPR005183">
    <property type="entry name" value="DUF305_CopM-like"/>
</dbReference>
<evidence type="ECO:0000256" key="2">
    <source>
        <dbReference type="SAM" id="SignalP"/>
    </source>
</evidence>
<feature type="region of interest" description="Disordered" evidence="1">
    <location>
        <begin position="30"/>
        <end position="49"/>
    </location>
</feature>
<organism evidence="4 5">
    <name type="scientific">Pseudorhodoferax soli</name>
    <dbReference type="NCBI Taxonomy" id="545864"/>
    <lineage>
        <taxon>Bacteria</taxon>
        <taxon>Pseudomonadati</taxon>
        <taxon>Pseudomonadota</taxon>
        <taxon>Betaproteobacteria</taxon>
        <taxon>Burkholderiales</taxon>
        <taxon>Comamonadaceae</taxon>
    </lineage>
</organism>
<evidence type="ECO:0000256" key="1">
    <source>
        <dbReference type="SAM" id="MobiDB-lite"/>
    </source>
</evidence>
<feature type="compositionally biased region" description="Low complexity" evidence="1">
    <location>
        <begin position="30"/>
        <end position="43"/>
    </location>
</feature>
<keyword evidence="2" id="KW-0732">Signal</keyword>
<dbReference type="Gene3D" id="1.20.1260.10">
    <property type="match status" value="1"/>
</dbReference>
<protein>
    <submittedName>
        <fullName evidence="4">DUF305 family protein family protein</fullName>
    </submittedName>
</protein>
<name>A0A368XJH3_9BURK</name>
<gene>
    <name evidence="4" type="ORF">DES41_108261</name>
</gene>
<evidence type="ECO:0000313" key="5">
    <source>
        <dbReference type="Proteomes" id="UP000252884"/>
    </source>
</evidence>
<keyword evidence="5" id="KW-1185">Reference proteome</keyword>
<evidence type="ECO:0000259" key="3">
    <source>
        <dbReference type="Pfam" id="PF03713"/>
    </source>
</evidence>
<dbReference type="AlphaFoldDB" id="A0A368XJH3"/>
<dbReference type="EMBL" id="QPJK01000008">
    <property type="protein sequence ID" value="RCW68082.1"/>
    <property type="molecule type" value="Genomic_DNA"/>
</dbReference>
<evidence type="ECO:0000313" key="4">
    <source>
        <dbReference type="EMBL" id="RCW68082.1"/>
    </source>
</evidence>
<comment type="caution">
    <text evidence="4">The sequence shown here is derived from an EMBL/GenBank/DDBJ whole genome shotgun (WGS) entry which is preliminary data.</text>
</comment>
<reference evidence="4 5" key="1">
    <citation type="submission" date="2018-07" db="EMBL/GenBank/DDBJ databases">
        <title>Genomic Encyclopedia of Type Strains, Phase IV (KMG-IV): sequencing the most valuable type-strain genomes for metagenomic binning, comparative biology and taxonomic classification.</title>
        <authorList>
            <person name="Goeker M."/>
        </authorList>
    </citation>
    <scope>NUCLEOTIDE SEQUENCE [LARGE SCALE GENOMIC DNA]</scope>
    <source>
        <strain evidence="4 5">DSM 21634</strain>
    </source>
</reference>
<dbReference type="InterPro" id="IPR012347">
    <property type="entry name" value="Ferritin-like"/>
</dbReference>
<dbReference type="RefSeq" id="WP_245965879.1">
    <property type="nucleotide sequence ID" value="NZ_QPJK01000008.1"/>
</dbReference>
<feature type="domain" description="DUF305" evidence="3">
    <location>
        <begin position="31"/>
        <end position="127"/>
    </location>
</feature>
<dbReference type="Proteomes" id="UP000252884">
    <property type="component" value="Unassembled WGS sequence"/>
</dbReference>
<sequence>MKMNFLTRPLSVIAFAGALLQPVAFAQPAAQHGHPTAGAPGATGMHGGMKGNMDMKSMMKDMNDKMASMSMSGNPDVDFAMMMRMHHQGAIDMAQAELQAGKDPQMRKMATNVIKAQKKEIGELDKFLAKHGHSGEAMKK</sequence>
<feature type="signal peptide" evidence="2">
    <location>
        <begin position="1"/>
        <end position="26"/>
    </location>
</feature>